<keyword evidence="4" id="KW-0378">Hydrolase</keyword>
<dbReference type="InterPro" id="IPR049053">
    <property type="entry name" value="AFCA-like_C"/>
</dbReference>
<feature type="domain" description="Alpha fucosidase A-like C-terminal" evidence="2">
    <location>
        <begin position="694"/>
        <end position="771"/>
    </location>
</feature>
<comment type="caution">
    <text evidence="4">The sequence shown here is derived from an EMBL/GenBank/DDBJ whole genome shotgun (WGS) entry which is preliminary data.</text>
</comment>
<dbReference type="Pfam" id="PF21307">
    <property type="entry name" value="Glyco_hydro_95_C"/>
    <property type="match status" value="1"/>
</dbReference>
<dbReference type="Pfam" id="PF22124">
    <property type="entry name" value="Glyco_hydro_95_cat"/>
    <property type="match status" value="1"/>
</dbReference>
<dbReference type="InterPro" id="IPR012341">
    <property type="entry name" value="6hp_glycosidase-like_sf"/>
</dbReference>
<dbReference type="Proteomes" id="UP000193218">
    <property type="component" value="Unassembled WGS sequence"/>
</dbReference>
<dbReference type="InterPro" id="IPR054363">
    <property type="entry name" value="GH95_cat"/>
</dbReference>
<evidence type="ECO:0000313" key="4">
    <source>
        <dbReference type="EMBL" id="ORX34324.1"/>
    </source>
</evidence>
<dbReference type="PIRSF" id="PIRSF007663">
    <property type="entry name" value="UCP007663"/>
    <property type="match status" value="1"/>
</dbReference>
<dbReference type="OrthoDB" id="2848340at2759"/>
<organism evidence="4 5">
    <name type="scientific">Kockovaella imperatae</name>
    <dbReference type="NCBI Taxonomy" id="4999"/>
    <lineage>
        <taxon>Eukaryota</taxon>
        <taxon>Fungi</taxon>
        <taxon>Dikarya</taxon>
        <taxon>Basidiomycota</taxon>
        <taxon>Agaricomycotina</taxon>
        <taxon>Tremellomycetes</taxon>
        <taxon>Tremellales</taxon>
        <taxon>Cuniculitremaceae</taxon>
        <taxon>Kockovaella</taxon>
    </lineage>
</organism>
<dbReference type="GO" id="GO:0004560">
    <property type="term" value="F:alpha-L-fucosidase activity"/>
    <property type="evidence" value="ECO:0007669"/>
    <property type="project" value="InterPro"/>
</dbReference>
<dbReference type="RefSeq" id="XP_021868602.1">
    <property type="nucleotide sequence ID" value="XM_022013996.1"/>
</dbReference>
<dbReference type="EMBL" id="NBSH01000015">
    <property type="protein sequence ID" value="ORX34324.1"/>
    <property type="molecule type" value="Genomic_DNA"/>
</dbReference>
<dbReference type="GeneID" id="33555804"/>
<evidence type="ECO:0000313" key="5">
    <source>
        <dbReference type="Proteomes" id="UP000193218"/>
    </source>
</evidence>
<accession>A0A1Y1U9V3</accession>
<protein>
    <submittedName>
        <fullName evidence="4">Six-hairpin glycosidase-like protein</fullName>
    </submittedName>
</protein>
<dbReference type="SUPFAM" id="SSF48208">
    <property type="entry name" value="Six-hairpin glycosidases"/>
    <property type="match status" value="1"/>
</dbReference>
<dbReference type="Gene3D" id="1.50.10.10">
    <property type="match status" value="1"/>
</dbReference>
<name>A0A1Y1U9V3_9TREE</name>
<proteinExistence type="predicted"/>
<feature type="domain" description="Glycosyl hydrolase family 95 N-terminal" evidence="1">
    <location>
        <begin position="20"/>
        <end position="254"/>
    </location>
</feature>
<reference evidence="4 5" key="1">
    <citation type="submission" date="2017-03" db="EMBL/GenBank/DDBJ databases">
        <title>Widespread Adenine N6-methylation of Active Genes in Fungi.</title>
        <authorList>
            <consortium name="DOE Joint Genome Institute"/>
            <person name="Mondo S.J."/>
            <person name="Dannebaum R.O."/>
            <person name="Kuo R.C."/>
            <person name="Louie K.B."/>
            <person name="Bewick A.J."/>
            <person name="Labutti K."/>
            <person name="Haridas S."/>
            <person name="Kuo A."/>
            <person name="Salamov A."/>
            <person name="Ahrendt S.R."/>
            <person name="Lau R."/>
            <person name="Bowen B.P."/>
            <person name="Lipzen A."/>
            <person name="Sullivan W."/>
            <person name="Andreopoulos W.B."/>
            <person name="Clum A."/>
            <person name="Lindquist E."/>
            <person name="Daum C."/>
            <person name="Northen T.R."/>
            <person name="Ramamoorthy G."/>
            <person name="Schmitz R.J."/>
            <person name="Gryganskyi A."/>
            <person name="Culley D."/>
            <person name="Magnuson J."/>
            <person name="James T.Y."/>
            <person name="O'Malley M.A."/>
            <person name="Stajich J.E."/>
            <person name="Spatafora J.W."/>
            <person name="Visel A."/>
            <person name="Grigoriev I.V."/>
        </authorList>
    </citation>
    <scope>NUCLEOTIDE SEQUENCE [LARGE SCALE GENOMIC DNA]</scope>
    <source>
        <strain evidence="4 5">NRRL Y-17943</strain>
    </source>
</reference>
<evidence type="ECO:0000259" key="2">
    <source>
        <dbReference type="Pfam" id="PF21307"/>
    </source>
</evidence>
<keyword evidence="5" id="KW-1185">Reference proteome</keyword>
<dbReference type="GO" id="GO:0005975">
    <property type="term" value="P:carbohydrate metabolic process"/>
    <property type="evidence" value="ECO:0007669"/>
    <property type="project" value="InterPro"/>
</dbReference>
<dbReference type="InParanoid" id="A0A1Y1U9V3"/>
<dbReference type="InterPro" id="IPR016518">
    <property type="entry name" value="Alpha-L-fucosidase"/>
</dbReference>
<gene>
    <name evidence="4" type="ORF">BD324DRAFT_605209</name>
</gene>
<dbReference type="AlphaFoldDB" id="A0A1Y1U9V3"/>
<evidence type="ECO:0000259" key="3">
    <source>
        <dbReference type="Pfam" id="PF22124"/>
    </source>
</evidence>
<sequence>MVSHPVSPAPFSRANILHDAAPAENYSDSWLIGNGRLGAGVQGQVEDEKLRVNEESIWAGGPQDRNNPDCKGQLAEVKRLVAGGNLLEAERLSMQAMAGNPTSMRYYDFLGMIHFIHYDHHGATGYERSLNLDTAVATVKYKLNDVNYTREYIASHPKDLIAVHIRGDRPASVNFSVATERGLNENRWEEYNRRVSHDCVVMGGQFLGGGGHSFAAGVKVFTETGHVKSLGQEVEVTNADEVTVFFTAWTTYRDSNPHARVVSQLNEAAQTPWSILLDQHIADHHSLFSRVDISFGSSTPAQRALSISDRVKGQEKLFDPELTALHYQFGRYCLIASSRPGTLPATLQGIWSGSPDPQWGCRYTTNINLQMNYWLALQTNLFELNEPLLDFVLDLSKSGQETARKMYGARGAVCHHNANLWGDCAPQDRYTPATVWPTGLAWLCTHIWEHYLFSGDITVLRKYYPAIKEASLFFLDAMTDHDGYKVTSPSLSPENSYMDPRTGLAVSICAGPTLDNCILWDLFSATIHCHQVLDLDDEAFILQVSEFRSKLPPIKINRQGGIQEWLQDYVEAEIGHRHYSSLYGMYPGSRITPSSPTLFNAARTQLHRRIKHNSTHTGWSAAWAMALAARAFDADIVAERYKAAHEFWVMPRTLIAVGGREFQLDSTFGFPSAMTECILQSHETIREEGVVNVLIRLLPSLPTEWAQQGRGGHLSGVRARGGFIVDVEWNERGELVSAMIEDTVGGPFVVTASRSRCEDRNVGVEVIVDGKRGVFVKVASQKGQLSSVRAIHTST</sequence>
<keyword evidence="4" id="KW-0326">Glycosidase</keyword>
<dbReference type="PANTHER" id="PTHR31084">
    <property type="entry name" value="ALPHA-L-FUCOSIDASE 2"/>
    <property type="match status" value="1"/>
</dbReference>
<evidence type="ECO:0000259" key="1">
    <source>
        <dbReference type="Pfam" id="PF14498"/>
    </source>
</evidence>
<dbReference type="PANTHER" id="PTHR31084:SF0">
    <property type="entry name" value="ALPHA-L-FUCOSIDASE 2"/>
    <property type="match status" value="1"/>
</dbReference>
<dbReference type="InterPro" id="IPR027414">
    <property type="entry name" value="GH95_N_dom"/>
</dbReference>
<feature type="domain" description="Glycosyl hydrolase family 95 catalytic" evidence="3">
    <location>
        <begin position="274"/>
        <end position="677"/>
    </location>
</feature>
<dbReference type="STRING" id="4999.A0A1Y1U9V3"/>
<dbReference type="InterPro" id="IPR008928">
    <property type="entry name" value="6-hairpin_glycosidase_sf"/>
</dbReference>
<dbReference type="Pfam" id="PF14498">
    <property type="entry name" value="Glyco_hyd_65N_2"/>
    <property type="match status" value="1"/>
</dbReference>